<keyword evidence="2" id="KW-0677">Repeat</keyword>
<dbReference type="SMR" id="B3MTZ8"/>
<dbReference type="EMBL" id="CH902624">
    <property type="protein sequence ID" value="EDV33327.1"/>
    <property type="molecule type" value="Genomic_DNA"/>
</dbReference>
<dbReference type="PhylomeDB" id="B3MTZ8"/>
<dbReference type="InterPro" id="IPR003961">
    <property type="entry name" value="FN3_dom"/>
</dbReference>
<name>B3MTZ8_DROAN</name>
<evidence type="ECO:0000256" key="3">
    <source>
        <dbReference type="ARBA" id="ARBA00023157"/>
    </source>
</evidence>
<dbReference type="HOGENOM" id="CLU_049960_0_0_1"/>
<feature type="chain" id="PRO_5002790821" description="Ig-like domain-containing protein" evidence="6">
    <location>
        <begin position="20"/>
        <end position="450"/>
    </location>
</feature>
<dbReference type="CTD" id="33676"/>
<evidence type="ECO:0000313" key="9">
    <source>
        <dbReference type="EMBL" id="EDV33327.1"/>
    </source>
</evidence>
<keyword evidence="1 6" id="KW-0732">Signal</keyword>
<proteinExistence type="predicted"/>
<evidence type="ECO:0000256" key="5">
    <source>
        <dbReference type="SAM" id="Phobius"/>
    </source>
</evidence>
<dbReference type="eggNOG" id="KOG3510">
    <property type="taxonomic scope" value="Eukaryota"/>
</dbReference>
<dbReference type="AlphaFoldDB" id="B3MTZ8"/>
<dbReference type="InterPro" id="IPR036116">
    <property type="entry name" value="FN3_sf"/>
</dbReference>
<keyword evidence="10" id="KW-1185">Reference proteome</keyword>
<dbReference type="CDD" id="cd00096">
    <property type="entry name" value="Ig"/>
    <property type="match status" value="1"/>
</dbReference>
<dbReference type="GO" id="GO:0042059">
    <property type="term" value="P:negative regulation of epidermal growth factor receptor signaling pathway"/>
    <property type="evidence" value="ECO:0007669"/>
    <property type="project" value="EnsemblMetazoa"/>
</dbReference>
<evidence type="ECO:0000256" key="6">
    <source>
        <dbReference type="SAM" id="SignalP"/>
    </source>
</evidence>
<dbReference type="SUPFAM" id="SSF49265">
    <property type="entry name" value="Fibronectin type III"/>
    <property type="match status" value="1"/>
</dbReference>
<keyword evidence="4" id="KW-0393">Immunoglobulin domain</keyword>
<gene>
    <name evidence="9" type="primary">Dana\GF23884</name>
    <name evidence="9" type="synonym">dana_GLEANR_865</name>
    <name evidence="9" type="ORF">GF23884</name>
</gene>
<dbReference type="PROSITE" id="PS50853">
    <property type="entry name" value="FN3"/>
    <property type="match status" value="1"/>
</dbReference>
<dbReference type="GO" id="GO:0009653">
    <property type="term" value="P:anatomical structure morphogenesis"/>
    <property type="evidence" value="ECO:0007669"/>
    <property type="project" value="UniProtKB-ARBA"/>
</dbReference>
<keyword evidence="5" id="KW-1133">Transmembrane helix</keyword>
<dbReference type="GO" id="GO:0043005">
    <property type="term" value="C:neuron projection"/>
    <property type="evidence" value="ECO:0007669"/>
    <property type="project" value="TreeGrafter"/>
</dbReference>
<dbReference type="CDD" id="cd20949">
    <property type="entry name" value="IgI_Twitchin_like"/>
    <property type="match status" value="1"/>
</dbReference>
<dbReference type="PANTHER" id="PTHR12231">
    <property type="entry name" value="CTX-RELATED TYPE I TRANSMEMBRANE PROTEIN"/>
    <property type="match status" value="1"/>
</dbReference>
<dbReference type="InterPro" id="IPR051170">
    <property type="entry name" value="Neural/epithelial_adhesion"/>
</dbReference>
<organism evidence="9 10">
    <name type="scientific">Drosophila ananassae</name>
    <name type="common">Fruit fly</name>
    <dbReference type="NCBI Taxonomy" id="7217"/>
    <lineage>
        <taxon>Eukaryota</taxon>
        <taxon>Metazoa</taxon>
        <taxon>Ecdysozoa</taxon>
        <taxon>Arthropoda</taxon>
        <taxon>Hexapoda</taxon>
        <taxon>Insecta</taxon>
        <taxon>Pterygota</taxon>
        <taxon>Neoptera</taxon>
        <taxon>Endopterygota</taxon>
        <taxon>Diptera</taxon>
        <taxon>Brachycera</taxon>
        <taxon>Muscomorpha</taxon>
        <taxon>Ephydroidea</taxon>
        <taxon>Drosophilidae</taxon>
        <taxon>Drosophila</taxon>
        <taxon>Sophophora</taxon>
    </lineage>
</organism>
<evidence type="ECO:0000256" key="1">
    <source>
        <dbReference type="ARBA" id="ARBA00022729"/>
    </source>
</evidence>
<dbReference type="InterPro" id="IPR013783">
    <property type="entry name" value="Ig-like_fold"/>
</dbReference>
<dbReference type="PANTHER" id="PTHR12231:SF259">
    <property type="entry name" value="FACTOR OF INTERPULSE INTERVAL-RELATED"/>
    <property type="match status" value="1"/>
</dbReference>
<accession>B3MTZ8</accession>
<keyword evidence="5" id="KW-0812">Transmembrane</keyword>
<dbReference type="OMA" id="PNITWHF"/>
<dbReference type="OrthoDB" id="9355041at2759"/>
<evidence type="ECO:0000259" key="7">
    <source>
        <dbReference type="PROSITE" id="PS50835"/>
    </source>
</evidence>
<evidence type="ECO:0000313" key="10">
    <source>
        <dbReference type="Proteomes" id="UP000007801"/>
    </source>
</evidence>
<dbReference type="SMART" id="SM00408">
    <property type="entry name" value="IGc2"/>
    <property type="match status" value="3"/>
</dbReference>
<dbReference type="InterPro" id="IPR013098">
    <property type="entry name" value="Ig_I-set"/>
</dbReference>
<dbReference type="InParanoid" id="B3MTZ8"/>
<dbReference type="GO" id="GO:0045433">
    <property type="term" value="P:male courtship behavior, veined wing generated song production"/>
    <property type="evidence" value="ECO:0007669"/>
    <property type="project" value="EnsemblMetazoa"/>
</dbReference>
<dbReference type="FunFam" id="2.60.40.10:FF:000032">
    <property type="entry name" value="palladin isoform X1"/>
    <property type="match status" value="1"/>
</dbReference>
<evidence type="ECO:0000256" key="4">
    <source>
        <dbReference type="ARBA" id="ARBA00023319"/>
    </source>
</evidence>
<dbReference type="SMART" id="SM00409">
    <property type="entry name" value="IG"/>
    <property type="match status" value="3"/>
</dbReference>
<dbReference type="SMART" id="SM00060">
    <property type="entry name" value="FN3"/>
    <property type="match status" value="1"/>
</dbReference>
<dbReference type="Gene3D" id="2.60.40.10">
    <property type="entry name" value="Immunoglobulins"/>
    <property type="match status" value="4"/>
</dbReference>
<feature type="domain" description="Ig-like" evidence="7">
    <location>
        <begin position="216"/>
        <end position="307"/>
    </location>
</feature>
<dbReference type="InterPro" id="IPR003599">
    <property type="entry name" value="Ig_sub"/>
</dbReference>
<dbReference type="GeneID" id="6506520"/>
<dbReference type="InterPro" id="IPR007110">
    <property type="entry name" value="Ig-like_dom"/>
</dbReference>
<keyword evidence="5" id="KW-0472">Membrane</keyword>
<dbReference type="Proteomes" id="UP000007801">
    <property type="component" value="Unassembled WGS sequence"/>
</dbReference>
<dbReference type="Pfam" id="PF07679">
    <property type="entry name" value="I-set"/>
    <property type="match status" value="1"/>
</dbReference>
<evidence type="ECO:0008006" key="11">
    <source>
        <dbReference type="Google" id="ProtNLM"/>
    </source>
</evidence>
<dbReference type="PROSITE" id="PS50835">
    <property type="entry name" value="IG_LIKE"/>
    <property type="match status" value="2"/>
</dbReference>
<dbReference type="CDD" id="cd00063">
    <property type="entry name" value="FN3"/>
    <property type="match status" value="1"/>
</dbReference>
<feature type="signal peptide" evidence="6">
    <location>
        <begin position="1"/>
        <end position="19"/>
    </location>
</feature>
<dbReference type="KEGG" id="dan:6506520"/>
<evidence type="ECO:0000256" key="2">
    <source>
        <dbReference type="ARBA" id="ARBA00022737"/>
    </source>
</evidence>
<dbReference type="FunCoup" id="B3MTZ8">
    <property type="interactions" value="63"/>
</dbReference>
<keyword evidence="3" id="KW-1015">Disulfide bond</keyword>
<feature type="transmembrane region" description="Helical" evidence="5">
    <location>
        <begin position="427"/>
        <end position="449"/>
    </location>
</feature>
<reference evidence="9 10" key="1">
    <citation type="journal article" date="2007" name="Nature">
        <title>Evolution of genes and genomes on the Drosophila phylogeny.</title>
        <authorList>
            <consortium name="Drosophila 12 Genomes Consortium"/>
            <person name="Clark A.G."/>
            <person name="Eisen M.B."/>
            <person name="Smith D.R."/>
            <person name="Bergman C.M."/>
            <person name="Oliver B."/>
            <person name="Markow T.A."/>
            <person name="Kaufman T.C."/>
            <person name="Kellis M."/>
            <person name="Gelbart W."/>
            <person name="Iyer V.N."/>
            <person name="Pollard D.A."/>
            <person name="Sackton T.B."/>
            <person name="Larracuente A.M."/>
            <person name="Singh N.D."/>
            <person name="Abad J.P."/>
            <person name="Abt D.N."/>
            <person name="Adryan B."/>
            <person name="Aguade M."/>
            <person name="Akashi H."/>
            <person name="Anderson W.W."/>
            <person name="Aquadro C.F."/>
            <person name="Ardell D.H."/>
            <person name="Arguello R."/>
            <person name="Artieri C.G."/>
            <person name="Barbash D.A."/>
            <person name="Barker D."/>
            <person name="Barsanti P."/>
            <person name="Batterham P."/>
            <person name="Batzoglou S."/>
            <person name="Begun D."/>
            <person name="Bhutkar A."/>
            <person name="Blanco E."/>
            <person name="Bosak S.A."/>
            <person name="Bradley R.K."/>
            <person name="Brand A.D."/>
            <person name="Brent M.R."/>
            <person name="Brooks A.N."/>
            <person name="Brown R.H."/>
            <person name="Butlin R.K."/>
            <person name="Caggese C."/>
            <person name="Calvi B.R."/>
            <person name="Bernardo de Carvalho A."/>
            <person name="Caspi A."/>
            <person name="Castrezana S."/>
            <person name="Celniker S.E."/>
            <person name="Chang J.L."/>
            <person name="Chapple C."/>
            <person name="Chatterji S."/>
            <person name="Chinwalla A."/>
            <person name="Civetta A."/>
            <person name="Clifton S.W."/>
            <person name="Comeron J.M."/>
            <person name="Costello J.C."/>
            <person name="Coyne J.A."/>
            <person name="Daub J."/>
            <person name="David R.G."/>
            <person name="Delcher A.L."/>
            <person name="Delehaunty K."/>
            <person name="Do C.B."/>
            <person name="Ebling H."/>
            <person name="Edwards K."/>
            <person name="Eickbush T."/>
            <person name="Evans J.D."/>
            <person name="Filipski A."/>
            <person name="Findeiss S."/>
            <person name="Freyhult E."/>
            <person name="Fulton L."/>
            <person name="Fulton R."/>
            <person name="Garcia A.C."/>
            <person name="Gardiner A."/>
            <person name="Garfield D.A."/>
            <person name="Garvin B.E."/>
            <person name="Gibson G."/>
            <person name="Gilbert D."/>
            <person name="Gnerre S."/>
            <person name="Godfrey J."/>
            <person name="Good R."/>
            <person name="Gotea V."/>
            <person name="Gravely B."/>
            <person name="Greenberg A.J."/>
            <person name="Griffiths-Jones S."/>
            <person name="Gross S."/>
            <person name="Guigo R."/>
            <person name="Gustafson E.A."/>
            <person name="Haerty W."/>
            <person name="Hahn M.W."/>
            <person name="Halligan D.L."/>
            <person name="Halpern A.L."/>
            <person name="Halter G.M."/>
            <person name="Han M.V."/>
            <person name="Heger A."/>
            <person name="Hillier L."/>
            <person name="Hinrichs A.S."/>
            <person name="Holmes I."/>
            <person name="Hoskins R.A."/>
            <person name="Hubisz M.J."/>
            <person name="Hultmark D."/>
            <person name="Huntley M.A."/>
            <person name="Jaffe D.B."/>
            <person name="Jagadeeshan S."/>
            <person name="Jeck W.R."/>
            <person name="Johnson J."/>
            <person name="Jones C.D."/>
            <person name="Jordan W.C."/>
            <person name="Karpen G.H."/>
            <person name="Kataoka E."/>
            <person name="Keightley P.D."/>
            <person name="Kheradpour P."/>
            <person name="Kirkness E.F."/>
            <person name="Koerich L.B."/>
            <person name="Kristiansen K."/>
            <person name="Kudrna D."/>
            <person name="Kulathinal R.J."/>
            <person name="Kumar S."/>
            <person name="Kwok R."/>
            <person name="Lander E."/>
            <person name="Langley C.H."/>
            <person name="Lapoint R."/>
            <person name="Lazzaro B.P."/>
            <person name="Lee S.J."/>
            <person name="Levesque L."/>
            <person name="Li R."/>
            <person name="Lin C.F."/>
            <person name="Lin M.F."/>
            <person name="Lindblad-Toh K."/>
            <person name="Llopart A."/>
            <person name="Long M."/>
            <person name="Low L."/>
            <person name="Lozovsky E."/>
            <person name="Lu J."/>
            <person name="Luo M."/>
            <person name="Machado C.A."/>
            <person name="Makalowski W."/>
            <person name="Marzo M."/>
            <person name="Matsuda M."/>
            <person name="Matzkin L."/>
            <person name="McAllister B."/>
            <person name="McBride C.S."/>
            <person name="McKernan B."/>
            <person name="McKernan K."/>
            <person name="Mendez-Lago M."/>
            <person name="Minx P."/>
            <person name="Mollenhauer M.U."/>
            <person name="Montooth K."/>
            <person name="Mount S.M."/>
            <person name="Mu X."/>
            <person name="Myers E."/>
            <person name="Negre B."/>
            <person name="Newfeld S."/>
            <person name="Nielsen R."/>
            <person name="Noor M.A."/>
            <person name="O'Grady P."/>
            <person name="Pachter L."/>
            <person name="Papaceit M."/>
            <person name="Parisi M.J."/>
            <person name="Parisi M."/>
            <person name="Parts L."/>
            <person name="Pedersen J.S."/>
            <person name="Pesole G."/>
            <person name="Phillippy A.M."/>
            <person name="Ponting C.P."/>
            <person name="Pop M."/>
            <person name="Porcelli D."/>
            <person name="Powell J.R."/>
            <person name="Prohaska S."/>
            <person name="Pruitt K."/>
            <person name="Puig M."/>
            <person name="Quesneville H."/>
            <person name="Ram K.R."/>
            <person name="Rand D."/>
            <person name="Rasmussen M.D."/>
            <person name="Reed L.K."/>
            <person name="Reenan R."/>
            <person name="Reily A."/>
            <person name="Remington K.A."/>
            <person name="Rieger T.T."/>
            <person name="Ritchie M.G."/>
            <person name="Robin C."/>
            <person name="Rogers Y.H."/>
            <person name="Rohde C."/>
            <person name="Rozas J."/>
            <person name="Rubenfield M.J."/>
            <person name="Ruiz A."/>
            <person name="Russo S."/>
            <person name="Salzberg S.L."/>
            <person name="Sanchez-Gracia A."/>
            <person name="Saranga D.J."/>
            <person name="Sato H."/>
            <person name="Schaeffer S.W."/>
            <person name="Schatz M.C."/>
            <person name="Schlenke T."/>
            <person name="Schwartz R."/>
            <person name="Segarra C."/>
            <person name="Singh R.S."/>
            <person name="Sirot L."/>
            <person name="Sirota M."/>
            <person name="Sisneros N.B."/>
            <person name="Smith C.D."/>
            <person name="Smith T.F."/>
            <person name="Spieth J."/>
            <person name="Stage D.E."/>
            <person name="Stark A."/>
            <person name="Stephan W."/>
            <person name="Strausberg R.L."/>
            <person name="Strempel S."/>
            <person name="Sturgill D."/>
            <person name="Sutton G."/>
            <person name="Sutton G.G."/>
            <person name="Tao W."/>
            <person name="Teichmann S."/>
            <person name="Tobari Y.N."/>
            <person name="Tomimura Y."/>
            <person name="Tsolas J.M."/>
            <person name="Valente V.L."/>
            <person name="Venter E."/>
            <person name="Venter J.C."/>
            <person name="Vicario S."/>
            <person name="Vieira F.G."/>
            <person name="Vilella A.J."/>
            <person name="Villasante A."/>
            <person name="Walenz B."/>
            <person name="Wang J."/>
            <person name="Wasserman M."/>
            <person name="Watts T."/>
            <person name="Wilson D."/>
            <person name="Wilson R.K."/>
            <person name="Wing R.A."/>
            <person name="Wolfner M.F."/>
            <person name="Wong A."/>
            <person name="Wong G.K."/>
            <person name="Wu C.I."/>
            <person name="Wu G."/>
            <person name="Yamamoto D."/>
            <person name="Yang H.P."/>
            <person name="Yang S.P."/>
            <person name="Yorke J.A."/>
            <person name="Yoshida K."/>
            <person name="Zdobnov E."/>
            <person name="Zhang P."/>
            <person name="Zhang Y."/>
            <person name="Zimin A.V."/>
            <person name="Baldwin J."/>
            <person name="Abdouelleil A."/>
            <person name="Abdulkadir J."/>
            <person name="Abebe A."/>
            <person name="Abera B."/>
            <person name="Abreu J."/>
            <person name="Acer S.C."/>
            <person name="Aftuck L."/>
            <person name="Alexander A."/>
            <person name="An P."/>
            <person name="Anderson E."/>
            <person name="Anderson S."/>
            <person name="Arachi H."/>
            <person name="Azer M."/>
            <person name="Bachantsang P."/>
            <person name="Barry A."/>
            <person name="Bayul T."/>
            <person name="Berlin A."/>
            <person name="Bessette D."/>
            <person name="Bloom T."/>
            <person name="Blye J."/>
            <person name="Boguslavskiy L."/>
            <person name="Bonnet C."/>
            <person name="Boukhgalter B."/>
            <person name="Bourzgui I."/>
            <person name="Brown A."/>
            <person name="Cahill P."/>
            <person name="Channer S."/>
            <person name="Cheshatsang Y."/>
            <person name="Chuda L."/>
            <person name="Citroen M."/>
            <person name="Collymore A."/>
            <person name="Cooke P."/>
            <person name="Costello M."/>
            <person name="D'Aco K."/>
            <person name="Daza R."/>
            <person name="De Haan G."/>
            <person name="DeGray S."/>
            <person name="DeMaso C."/>
            <person name="Dhargay N."/>
            <person name="Dooley K."/>
            <person name="Dooley E."/>
            <person name="Doricent M."/>
            <person name="Dorje P."/>
            <person name="Dorjee K."/>
            <person name="Dupes A."/>
            <person name="Elong R."/>
            <person name="Falk J."/>
            <person name="Farina A."/>
            <person name="Faro S."/>
            <person name="Ferguson D."/>
            <person name="Fisher S."/>
            <person name="Foley C.D."/>
            <person name="Franke A."/>
            <person name="Friedrich D."/>
            <person name="Gadbois L."/>
            <person name="Gearin G."/>
            <person name="Gearin C.R."/>
            <person name="Giannoukos G."/>
            <person name="Goode T."/>
            <person name="Graham J."/>
            <person name="Grandbois E."/>
            <person name="Grewal S."/>
            <person name="Gyaltsen K."/>
            <person name="Hafez N."/>
            <person name="Hagos B."/>
            <person name="Hall J."/>
            <person name="Henson C."/>
            <person name="Hollinger A."/>
            <person name="Honan T."/>
            <person name="Huard M.D."/>
            <person name="Hughes L."/>
            <person name="Hurhula B."/>
            <person name="Husby M.E."/>
            <person name="Kamat A."/>
            <person name="Kanga B."/>
            <person name="Kashin S."/>
            <person name="Khazanovich D."/>
            <person name="Kisner P."/>
            <person name="Lance K."/>
            <person name="Lara M."/>
            <person name="Lee W."/>
            <person name="Lennon N."/>
            <person name="Letendre F."/>
            <person name="LeVine R."/>
            <person name="Lipovsky A."/>
            <person name="Liu X."/>
            <person name="Liu J."/>
            <person name="Liu S."/>
            <person name="Lokyitsang T."/>
            <person name="Lokyitsang Y."/>
            <person name="Lubonja R."/>
            <person name="Lui A."/>
            <person name="MacDonald P."/>
            <person name="Magnisalis V."/>
            <person name="Maru K."/>
            <person name="Matthews C."/>
            <person name="McCusker W."/>
            <person name="McDonough S."/>
            <person name="Mehta T."/>
            <person name="Meldrim J."/>
            <person name="Meneus L."/>
            <person name="Mihai O."/>
            <person name="Mihalev A."/>
            <person name="Mihova T."/>
            <person name="Mittelman R."/>
            <person name="Mlenga V."/>
            <person name="Montmayeur A."/>
            <person name="Mulrain L."/>
            <person name="Navidi A."/>
            <person name="Naylor J."/>
            <person name="Negash T."/>
            <person name="Nguyen T."/>
            <person name="Nguyen N."/>
            <person name="Nicol R."/>
            <person name="Norbu C."/>
            <person name="Norbu N."/>
            <person name="Novod N."/>
            <person name="O'Neill B."/>
            <person name="Osman S."/>
            <person name="Markiewicz E."/>
            <person name="Oyono O.L."/>
            <person name="Patti C."/>
            <person name="Phunkhang P."/>
            <person name="Pierre F."/>
            <person name="Priest M."/>
            <person name="Raghuraman S."/>
            <person name="Rege F."/>
            <person name="Reyes R."/>
            <person name="Rise C."/>
            <person name="Rogov P."/>
            <person name="Ross K."/>
            <person name="Ryan E."/>
            <person name="Settipalli S."/>
            <person name="Shea T."/>
            <person name="Sherpa N."/>
            <person name="Shi L."/>
            <person name="Shih D."/>
            <person name="Sparrow T."/>
            <person name="Spaulding J."/>
            <person name="Stalker J."/>
            <person name="Stange-Thomann N."/>
            <person name="Stavropoulos S."/>
            <person name="Stone C."/>
            <person name="Strader C."/>
            <person name="Tesfaye S."/>
            <person name="Thomson T."/>
            <person name="Thoulutsang Y."/>
            <person name="Thoulutsang D."/>
            <person name="Topham K."/>
            <person name="Topping I."/>
            <person name="Tsamla T."/>
            <person name="Vassiliev H."/>
            <person name="Vo A."/>
            <person name="Wangchuk T."/>
            <person name="Wangdi T."/>
            <person name="Weiand M."/>
            <person name="Wilkinson J."/>
            <person name="Wilson A."/>
            <person name="Yadav S."/>
            <person name="Young G."/>
            <person name="Yu Q."/>
            <person name="Zembek L."/>
            <person name="Zhong D."/>
            <person name="Zimmer A."/>
            <person name="Zwirko Z."/>
            <person name="Jaffe D.B."/>
            <person name="Alvarez P."/>
            <person name="Brockman W."/>
            <person name="Butler J."/>
            <person name="Chin C."/>
            <person name="Gnerre S."/>
            <person name="Grabherr M."/>
            <person name="Kleber M."/>
            <person name="Mauceli E."/>
            <person name="MacCallum I."/>
        </authorList>
    </citation>
    <scope>NUCLEOTIDE SEQUENCE [LARGE SCALE GENOMIC DNA]</scope>
    <source>
        <strain evidence="10">Tucson 14024-0371.13</strain>
    </source>
</reference>
<dbReference type="InterPro" id="IPR003598">
    <property type="entry name" value="Ig_sub2"/>
</dbReference>
<protein>
    <recommendedName>
        <fullName evidence="11">Ig-like domain-containing protein</fullName>
    </recommendedName>
</protein>
<dbReference type="GO" id="GO:0030154">
    <property type="term" value="P:cell differentiation"/>
    <property type="evidence" value="ECO:0007669"/>
    <property type="project" value="UniProtKB-ARBA"/>
</dbReference>
<feature type="domain" description="Ig-like" evidence="7">
    <location>
        <begin position="117"/>
        <end position="209"/>
    </location>
</feature>
<sequence length="450" mass="50680">MKLIGFILNLAALTAAVLGNHHESLSLSLEEHSVVRYTNESLIVLCRSNNSDAKLHWKSPKGEIIREHKGRIHIEQTSPEQLKIVFAHILLADKGNWTCEAAEGGLHSKSFDLIVYQKITFTENATVMTVKEGDKATILCEVKGEPQPNVTWHFNGQPISAEAADGSKFRILADGLLINKVTQSDTGEYACRAYQVNSIASDMQERTVLMKIEHKPFWTHKQFVSLQYAYINGTASIMCEAQAEPPATFTWHRKQKRLHSNEKLYTIETDSYWSRLTVHVVNASVFDNYRCRAANHLGSIERTKRLEQGEKPPSPITFQLRGFNSNTFDVDVSAPRGQEVRGPMEVNGFRIEYMSELEFKSDAGKWTNAKRKDFPFEEGATFLITNLEPDTVYLMRAASRNLAGFSDFTKVEKYKTLSLEPRSASAILHPTALLLGLMLTFGSMLRVSFG</sequence>
<dbReference type="InterPro" id="IPR036179">
    <property type="entry name" value="Ig-like_dom_sf"/>
</dbReference>
<evidence type="ECO:0000259" key="8">
    <source>
        <dbReference type="PROSITE" id="PS50853"/>
    </source>
</evidence>
<feature type="domain" description="Fibronectin type-III" evidence="8">
    <location>
        <begin position="312"/>
        <end position="419"/>
    </location>
</feature>
<dbReference type="GO" id="GO:0007444">
    <property type="term" value="P:imaginal disc development"/>
    <property type="evidence" value="ECO:0007669"/>
    <property type="project" value="EnsemblMetazoa"/>
</dbReference>
<dbReference type="Pfam" id="PF13927">
    <property type="entry name" value="Ig_3"/>
    <property type="match status" value="1"/>
</dbReference>
<dbReference type="STRING" id="7217.B3MTZ8"/>
<dbReference type="SUPFAM" id="SSF48726">
    <property type="entry name" value="Immunoglobulin"/>
    <property type="match status" value="3"/>
</dbReference>